<proteinExistence type="predicted"/>
<name>A0A366X9M2_9RHOB</name>
<dbReference type="Proteomes" id="UP000252706">
    <property type="component" value="Unassembled WGS sequence"/>
</dbReference>
<keyword evidence="2" id="KW-0808">Transferase</keyword>
<dbReference type="RefSeq" id="WP_113821864.1">
    <property type="nucleotide sequence ID" value="NZ_QOCE01000005.1"/>
</dbReference>
<dbReference type="Pfam" id="PF13692">
    <property type="entry name" value="Glyco_trans_1_4"/>
    <property type="match status" value="1"/>
</dbReference>
<reference evidence="2 3" key="1">
    <citation type="submission" date="2018-07" db="EMBL/GenBank/DDBJ databases">
        <title>Modular assembly of carbohydrate-degrading microbial communities in the ocean.</title>
        <authorList>
            <person name="Enke T.N."/>
            <person name="Datta M.S."/>
            <person name="Schwartzman J.A."/>
            <person name="Cermak N."/>
            <person name="Schmitz D.A."/>
            <person name="Barrere J."/>
            <person name="Cordero O.X."/>
        </authorList>
    </citation>
    <scope>NUCLEOTIDE SEQUENCE [LARGE SCALE GENOMIC DNA]</scope>
    <source>
        <strain evidence="2 3">C3M10</strain>
    </source>
</reference>
<feature type="domain" description="Glycosyltransferase subfamily 4-like N-terminal" evidence="1">
    <location>
        <begin position="43"/>
        <end position="203"/>
    </location>
</feature>
<dbReference type="Pfam" id="PF13439">
    <property type="entry name" value="Glyco_transf_4"/>
    <property type="match status" value="1"/>
</dbReference>
<dbReference type="PANTHER" id="PTHR12526">
    <property type="entry name" value="GLYCOSYLTRANSFERASE"/>
    <property type="match status" value="1"/>
</dbReference>
<organism evidence="2 3">
    <name type="scientific">Phaeobacter gallaeciensis</name>
    <dbReference type="NCBI Taxonomy" id="60890"/>
    <lineage>
        <taxon>Bacteria</taxon>
        <taxon>Pseudomonadati</taxon>
        <taxon>Pseudomonadota</taxon>
        <taxon>Alphaproteobacteria</taxon>
        <taxon>Rhodobacterales</taxon>
        <taxon>Roseobacteraceae</taxon>
        <taxon>Phaeobacter</taxon>
    </lineage>
</organism>
<dbReference type="OrthoDB" id="9790710at2"/>
<dbReference type="InterPro" id="IPR028098">
    <property type="entry name" value="Glyco_trans_4-like_N"/>
</dbReference>
<dbReference type="EMBL" id="QOCE01000005">
    <property type="protein sequence ID" value="RBW61603.1"/>
    <property type="molecule type" value="Genomic_DNA"/>
</dbReference>
<dbReference type="GO" id="GO:0016757">
    <property type="term" value="F:glycosyltransferase activity"/>
    <property type="evidence" value="ECO:0007669"/>
    <property type="project" value="UniProtKB-ARBA"/>
</dbReference>
<dbReference type="AlphaFoldDB" id="A0A366X9M2"/>
<dbReference type="CDD" id="cd03801">
    <property type="entry name" value="GT4_PimA-like"/>
    <property type="match status" value="1"/>
</dbReference>
<gene>
    <name evidence="2" type="ORF">DS909_02520</name>
</gene>
<evidence type="ECO:0000313" key="3">
    <source>
        <dbReference type="Proteomes" id="UP000252706"/>
    </source>
</evidence>
<dbReference type="SUPFAM" id="SSF53756">
    <property type="entry name" value="UDP-Glycosyltransferase/glycogen phosphorylase"/>
    <property type="match status" value="1"/>
</dbReference>
<evidence type="ECO:0000259" key="1">
    <source>
        <dbReference type="Pfam" id="PF13439"/>
    </source>
</evidence>
<dbReference type="Gene3D" id="3.40.50.2000">
    <property type="entry name" value="Glycogen Phosphorylase B"/>
    <property type="match status" value="1"/>
</dbReference>
<comment type="caution">
    <text evidence="2">The sequence shown here is derived from an EMBL/GenBank/DDBJ whole genome shotgun (WGS) entry which is preliminary data.</text>
</comment>
<dbReference type="Gene3D" id="3.40.50.11090">
    <property type="match status" value="1"/>
</dbReference>
<sequence>MFFSIKLDRMLNMGEIAPLFPVLRPGACPLRITFLSPRSNLSGGLRVIATYARMLHERGHQVTIITPGPESRGRKERLQAATKGDFSPVRTEPGHFDTLPLPIRETNRSDYQIEAHDLPDADILVATWWETAFPVNAAPPEKGRKFRLIQGHEVHGFLPWQIARGAYHLPLKPLVISNWLASALYEETGREDAILVPNGIDFEQFHAPEREKAQRPTLGFMYSPWPIKGSDTVFETVKILKQKMPDLDVVAFGANPPTQKMPLPEGAIFHHRPAQSRIRDIYAACDVFLCASTSEGFFLPLLEAMACRCPLASTRVGAAEDLIVEGTTGFLADVGDAAGLAEAAHKVLSLSAPDWRKMSDASLRTAQSHSWDKACDRLEQCFQNELTAAQGS</sequence>
<accession>A0A366X9M2</accession>
<protein>
    <submittedName>
        <fullName evidence="2">Group 1 glycosyl transferase</fullName>
    </submittedName>
</protein>
<evidence type="ECO:0000313" key="2">
    <source>
        <dbReference type="EMBL" id="RBW61603.1"/>
    </source>
</evidence>